<evidence type="ECO:0000313" key="2">
    <source>
        <dbReference type="EMBL" id="HHF58326.1"/>
    </source>
</evidence>
<accession>A0A7C5I4V1</accession>
<keyword evidence="1" id="KW-0812">Transmembrane</keyword>
<feature type="transmembrane region" description="Helical" evidence="1">
    <location>
        <begin position="180"/>
        <end position="199"/>
    </location>
</feature>
<name>A0A7C5I4V1_UNCW3</name>
<dbReference type="EMBL" id="DRTV01000195">
    <property type="protein sequence ID" value="HHF58326.1"/>
    <property type="molecule type" value="Genomic_DNA"/>
</dbReference>
<organism evidence="2">
    <name type="scientific">candidate division WOR-3 bacterium</name>
    <dbReference type="NCBI Taxonomy" id="2052148"/>
    <lineage>
        <taxon>Bacteria</taxon>
        <taxon>Bacteria division WOR-3</taxon>
    </lineage>
</organism>
<dbReference type="Proteomes" id="UP000886014">
    <property type="component" value="Unassembled WGS sequence"/>
</dbReference>
<keyword evidence="1" id="KW-0472">Membrane</keyword>
<evidence type="ECO:0000256" key="1">
    <source>
        <dbReference type="SAM" id="Phobius"/>
    </source>
</evidence>
<comment type="caution">
    <text evidence="2">The sequence shown here is derived from an EMBL/GenBank/DDBJ whole genome shotgun (WGS) entry which is preliminary data.</text>
</comment>
<feature type="transmembrane region" description="Helical" evidence="1">
    <location>
        <begin position="140"/>
        <end position="160"/>
    </location>
</feature>
<sequence length="207" mass="23509">MRKEVPLLITIITAFIVILAFFLAPLAQTQQILLRWYAIISGFAMFVGVWNLLKKHVFQVSRGKNTFYSLVLVLGFFMTFAFGIYSIIRYKDAFYINSPFMFNFNYVLAPLQSTMFSLLAFFMASAAFRAFRIRRLEAALLLFAASVVMLGRVPAGYALWHKLPLIAEWIMKIPSMAVQRGIGIGITLGAVGMSLRIILGIERPYLR</sequence>
<dbReference type="AlphaFoldDB" id="A0A7C5I4V1"/>
<gene>
    <name evidence="2" type="ORF">ENL41_02755</name>
</gene>
<reference evidence="2" key="1">
    <citation type="journal article" date="2020" name="mSystems">
        <title>Genome- and Community-Level Interaction Insights into Carbon Utilization and Element Cycling Functions of Hydrothermarchaeota in Hydrothermal Sediment.</title>
        <authorList>
            <person name="Zhou Z."/>
            <person name="Liu Y."/>
            <person name="Xu W."/>
            <person name="Pan J."/>
            <person name="Luo Z.H."/>
            <person name="Li M."/>
        </authorList>
    </citation>
    <scope>NUCLEOTIDE SEQUENCE [LARGE SCALE GENOMIC DNA]</scope>
    <source>
        <strain evidence="2">HyVt-94</strain>
    </source>
</reference>
<keyword evidence="1" id="KW-1133">Transmembrane helix</keyword>
<feature type="transmembrane region" description="Helical" evidence="1">
    <location>
        <begin position="65"/>
        <end position="88"/>
    </location>
</feature>
<feature type="transmembrane region" description="Helical" evidence="1">
    <location>
        <begin position="108"/>
        <end position="128"/>
    </location>
</feature>
<protein>
    <submittedName>
        <fullName evidence="2">Uncharacterized protein</fullName>
    </submittedName>
</protein>
<proteinExistence type="predicted"/>
<feature type="transmembrane region" description="Helical" evidence="1">
    <location>
        <begin position="7"/>
        <end position="27"/>
    </location>
</feature>
<feature type="transmembrane region" description="Helical" evidence="1">
    <location>
        <begin position="33"/>
        <end position="53"/>
    </location>
</feature>